<evidence type="ECO:0000313" key="2">
    <source>
        <dbReference type="EMBL" id="TKR82230.1"/>
    </source>
</evidence>
<evidence type="ECO:0000313" key="3">
    <source>
        <dbReference type="Proteomes" id="UP000298663"/>
    </source>
</evidence>
<feature type="compositionally biased region" description="Basic and acidic residues" evidence="1">
    <location>
        <begin position="191"/>
        <end position="208"/>
    </location>
</feature>
<sequence>MTPSSGSGSGGQDKRRRKSRRFGAQSRKVPAKDLKTTPHVMSSFVTDAVSAKSGRKKPKSSNVPPARESSGKAQKRSKKKDRGKEAADGREEKPQKDDENEPTVFEEITTPLRPATEKHGSSCKHTHSHTKRGMRKAADEDRARMMPPQEDFKTVEQQEVTKVIEEAPEPAAGKTMSKFLQMQLKLRARQKAKEAALKKQSKKDDVRSPIKGKRGVVKVESPPAHMPPNAVPGTDDSTSSGTGSGRASSMVSSGSPMPSLPSPSPSMKHRRNVKRSTKPSIASSSTSSVPGTSTNSFPDTNTVSTRSSTSMTSSIMDHSVVSGIDPIDGTNLSGAIAELKMSPPKKKDRLEELSCETTNANAHQFSGLPVLTDHRILAKALRKKNGRSHRDPALQILYGRQPNSECQALTENPRAVAASRLKPTLRKKIVVKPLPADMKIPSTIK</sequence>
<gene>
    <name evidence="2" type="ORF">L596_015985</name>
</gene>
<reference evidence="2 3" key="2">
    <citation type="journal article" date="2019" name="G3 (Bethesda)">
        <title>Hybrid Assembly of the Genome of the Entomopathogenic Nematode Steinernema carpocapsae Identifies the X-Chromosome.</title>
        <authorList>
            <person name="Serra L."/>
            <person name="Macchietto M."/>
            <person name="Macias-Munoz A."/>
            <person name="McGill C.J."/>
            <person name="Rodriguez I.M."/>
            <person name="Rodriguez B."/>
            <person name="Murad R."/>
            <person name="Mortazavi A."/>
        </authorList>
    </citation>
    <scope>NUCLEOTIDE SEQUENCE [LARGE SCALE GENOMIC DNA]</scope>
    <source>
        <strain evidence="2 3">ALL</strain>
    </source>
</reference>
<protein>
    <submittedName>
        <fullName evidence="2">Uncharacterized protein</fullName>
    </submittedName>
</protein>
<dbReference type="Proteomes" id="UP000298663">
    <property type="component" value="Unassembled WGS sequence"/>
</dbReference>
<feature type="region of interest" description="Disordered" evidence="1">
    <location>
        <begin position="187"/>
        <end position="314"/>
    </location>
</feature>
<feature type="compositionally biased region" description="Basic and acidic residues" evidence="1">
    <location>
        <begin position="82"/>
        <end position="97"/>
    </location>
</feature>
<dbReference type="AlphaFoldDB" id="A0A4U5NHL2"/>
<feature type="compositionally biased region" description="Basic residues" evidence="1">
    <location>
        <begin position="267"/>
        <end position="277"/>
    </location>
</feature>
<feature type="compositionally biased region" description="Low complexity" evidence="1">
    <location>
        <begin position="233"/>
        <end position="257"/>
    </location>
</feature>
<feature type="region of interest" description="Disordered" evidence="1">
    <location>
        <begin position="1"/>
        <end position="156"/>
    </location>
</feature>
<proteinExistence type="predicted"/>
<name>A0A4U5NHL2_STECR</name>
<keyword evidence="3" id="KW-1185">Reference proteome</keyword>
<evidence type="ECO:0000256" key="1">
    <source>
        <dbReference type="SAM" id="MobiDB-lite"/>
    </source>
</evidence>
<organism evidence="2 3">
    <name type="scientific">Steinernema carpocapsae</name>
    <name type="common">Entomopathogenic nematode</name>
    <dbReference type="NCBI Taxonomy" id="34508"/>
    <lineage>
        <taxon>Eukaryota</taxon>
        <taxon>Metazoa</taxon>
        <taxon>Ecdysozoa</taxon>
        <taxon>Nematoda</taxon>
        <taxon>Chromadorea</taxon>
        <taxon>Rhabditida</taxon>
        <taxon>Tylenchina</taxon>
        <taxon>Panagrolaimomorpha</taxon>
        <taxon>Strongyloidoidea</taxon>
        <taxon>Steinernematidae</taxon>
        <taxon>Steinernema</taxon>
    </lineage>
</organism>
<reference evidence="2 3" key="1">
    <citation type="journal article" date="2015" name="Genome Biol.">
        <title>Comparative genomics of Steinernema reveals deeply conserved gene regulatory networks.</title>
        <authorList>
            <person name="Dillman A.R."/>
            <person name="Macchietto M."/>
            <person name="Porter C.F."/>
            <person name="Rogers A."/>
            <person name="Williams B."/>
            <person name="Antoshechkin I."/>
            <person name="Lee M.M."/>
            <person name="Goodwin Z."/>
            <person name="Lu X."/>
            <person name="Lewis E.E."/>
            <person name="Goodrich-Blair H."/>
            <person name="Stock S.P."/>
            <person name="Adams B.J."/>
            <person name="Sternberg P.W."/>
            <person name="Mortazavi A."/>
        </authorList>
    </citation>
    <scope>NUCLEOTIDE SEQUENCE [LARGE SCALE GENOMIC DNA]</scope>
    <source>
        <strain evidence="2 3">ALL</strain>
    </source>
</reference>
<dbReference type="EMBL" id="AZBU02000004">
    <property type="protein sequence ID" value="TKR82230.1"/>
    <property type="molecule type" value="Genomic_DNA"/>
</dbReference>
<feature type="compositionally biased region" description="Basic and acidic residues" evidence="1">
    <location>
        <begin position="136"/>
        <end position="156"/>
    </location>
</feature>
<feature type="compositionally biased region" description="Low complexity" evidence="1">
    <location>
        <begin position="278"/>
        <end position="314"/>
    </location>
</feature>
<comment type="caution">
    <text evidence="2">The sequence shown here is derived from an EMBL/GenBank/DDBJ whole genome shotgun (WGS) entry which is preliminary data.</text>
</comment>
<feature type="compositionally biased region" description="Basic residues" evidence="1">
    <location>
        <begin position="121"/>
        <end position="135"/>
    </location>
</feature>
<accession>A0A4U5NHL2</accession>